<feature type="active site" description="Charge relay system" evidence="2">
    <location>
        <position position="227"/>
    </location>
</feature>
<keyword evidence="3" id="KW-0472">Membrane</keyword>
<protein>
    <recommendedName>
        <fullName evidence="4">Serine aminopeptidase S33 domain-containing protein</fullName>
    </recommendedName>
</protein>
<dbReference type="EMBL" id="JAKUCV010005019">
    <property type="protein sequence ID" value="KAJ4833079.1"/>
    <property type="molecule type" value="Genomic_DNA"/>
</dbReference>
<dbReference type="SUPFAM" id="SSF53474">
    <property type="entry name" value="alpha/beta-Hydrolases"/>
    <property type="match status" value="1"/>
</dbReference>
<evidence type="ECO:0000313" key="6">
    <source>
        <dbReference type="Proteomes" id="UP001141552"/>
    </source>
</evidence>
<organism evidence="5 6">
    <name type="scientific">Turnera subulata</name>
    <dbReference type="NCBI Taxonomy" id="218843"/>
    <lineage>
        <taxon>Eukaryota</taxon>
        <taxon>Viridiplantae</taxon>
        <taxon>Streptophyta</taxon>
        <taxon>Embryophyta</taxon>
        <taxon>Tracheophyta</taxon>
        <taxon>Spermatophyta</taxon>
        <taxon>Magnoliopsida</taxon>
        <taxon>eudicotyledons</taxon>
        <taxon>Gunneridae</taxon>
        <taxon>Pentapetalae</taxon>
        <taxon>rosids</taxon>
        <taxon>fabids</taxon>
        <taxon>Malpighiales</taxon>
        <taxon>Passifloraceae</taxon>
        <taxon>Turnera</taxon>
    </lineage>
</organism>
<accession>A0A9Q0FLR6</accession>
<evidence type="ECO:0000256" key="1">
    <source>
        <dbReference type="ARBA" id="ARBA00010884"/>
    </source>
</evidence>
<dbReference type="Pfam" id="PF12146">
    <property type="entry name" value="Hydrolase_4"/>
    <property type="match status" value="1"/>
</dbReference>
<dbReference type="AlphaFoldDB" id="A0A9Q0FLR6"/>
<dbReference type="GO" id="GO:0047372">
    <property type="term" value="F:monoacylglycerol lipase activity"/>
    <property type="evidence" value="ECO:0007669"/>
    <property type="project" value="TreeGrafter"/>
</dbReference>
<keyword evidence="3" id="KW-0812">Transmembrane</keyword>
<evidence type="ECO:0000256" key="3">
    <source>
        <dbReference type="SAM" id="Phobius"/>
    </source>
</evidence>
<dbReference type="InterPro" id="IPR012020">
    <property type="entry name" value="ABHD4"/>
</dbReference>
<feature type="transmembrane region" description="Helical" evidence="3">
    <location>
        <begin position="37"/>
        <end position="56"/>
    </location>
</feature>
<dbReference type="PIRSF" id="PIRSF005211">
    <property type="entry name" value="Ab_hydro_YheT"/>
    <property type="match status" value="1"/>
</dbReference>
<sequence length="395" mass="43611">MDVSGVSSSSSPSPEDPCLLPLSPYSLFLEALSLVPIHHYLCFLLLLSLIFLYNFLEIHFLGDFLSGFRGDPVALTYASGSELYQSVAAKCRVLHGRFSPTPWLSSPHLITAYLSCLAKAPEDFTYKRQLFRTSDGGTIALDWLMRDDVNGAVSNVNDDADKVPITVVVPGLTSDSDSAVSSFPLFVEAKDPSDCFYNGGWTEDIRTVIDHVHTQYPEAPLYAVGTSLGANMLVKYLGEEGVNTPLIGASSVCSPWDLLICDRYINRRLVQRLYDRVLAVGLKTYAKLHQSILSRLTDWDSVEQSRSVRHFDTHATSVLAKYETVDTYYRRSSSVNLMGEISVPLLGISALDDPVCTKEAIPWDECRANPNIILAATKHGGHLAYFEGLLANSLW</sequence>
<dbReference type="InterPro" id="IPR050960">
    <property type="entry name" value="AB_hydrolase_4_sf"/>
</dbReference>
<dbReference type="InterPro" id="IPR022742">
    <property type="entry name" value="Hydrolase_4"/>
</dbReference>
<dbReference type="Gene3D" id="3.40.50.1820">
    <property type="entry name" value="alpha/beta hydrolase"/>
    <property type="match status" value="1"/>
</dbReference>
<name>A0A9Q0FLR6_9ROSI</name>
<dbReference type="PANTHER" id="PTHR10794:SF82">
    <property type="entry name" value="ALPHA_BETA-HYDROLASES SUPERFAMILY PROTEIN"/>
    <property type="match status" value="1"/>
</dbReference>
<comment type="similarity">
    <text evidence="1">Belongs to the AB hydrolase superfamily. AB hydrolase 4 family.</text>
</comment>
<dbReference type="InterPro" id="IPR029058">
    <property type="entry name" value="AB_hydrolase_fold"/>
</dbReference>
<dbReference type="Proteomes" id="UP001141552">
    <property type="component" value="Unassembled WGS sequence"/>
</dbReference>
<reference evidence="5" key="2">
    <citation type="journal article" date="2023" name="Plants (Basel)">
        <title>Annotation of the Turnera subulata (Passifloraceae) Draft Genome Reveals the S-Locus Evolved after the Divergence of Turneroideae from Passifloroideae in a Stepwise Manner.</title>
        <authorList>
            <person name="Henning P.M."/>
            <person name="Roalson E.H."/>
            <person name="Mir W."/>
            <person name="McCubbin A.G."/>
            <person name="Shore J.S."/>
        </authorList>
    </citation>
    <scope>NUCLEOTIDE SEQUENCE</scope>
    <source>
        <strain evidence="5">F60SS</strain>
    </source>
</reference>
<gene>
    <name evidence="5" type="ORF">Tsubulata_001055</name>
</gene>
<keyword evidence="3" id="KW-1133">Transmembrane helix</keyword>
<feature type="active site" description="Charge relay system" evidence="2">
    <location>
        <position position="382"/>
    </location>
</feature>
<dbReference type="OrthoDB" id="247542at2759"/>
<evidence type="ECO:0000313" key="5">
    <source>
        <dbReference type="EMBL" id="KAJ4833079.1"/>
    </source>
</evidence>
<proteinExistence type="inferred from homology"/>
<feature type="domain" description="Serine aminopeptidase S33" evidence="4">
    <location>
        <begin position="202"/>
        <end position="360"/>
    </location>
</feature>
<dbReference type="GO" id="GO:0034338">
    <property type="term" value="F:short-chain carboxylesterase activity"/>
    <property type="evidence" value="ECO:0007669"/>
    <property type="project" value="TreeGrafter"/>
</dbReference>
<feature type="active site" description="Charge relay system" evidence="2">
    <location>
        <position position="353"/>
    </location>
</feature>
<dbReference type="PANTHER" id="PTHR10794">
    <property type="entry name" value="ABHYDROLASE DOMAIN-CONTAINING PROTEIN"/>
    <property type="match status" value="1"/>
</dbReference>
<comment type="caution">
    <text evidence="5">The sequence shown here is derived from an EMBL/GenBank/DDBJ whole genome shotgun (WGS) entry which is preliminary data.</text>
</comment>
<evidence type="ECO:0000256" key="2">
    <source>
        <dbReference type="PIRSR" id="PIRSR005211-1"/>
    </source>
</evidence>
<evidence type="ECO:0000259" key="4">
    <source>
        <dbReference type="Pfam" id="PF12146"/>
    </source>
</evidence>
<reference evidence="5" key="1">
    <citation type="submission" date="2022-02" db="EMBL/GenBank/DDBJ databases">
        <authorList>
            <person name="Henning P.M."/>
            <person name="McCubbin A.G."/>
            <person name="Shore J.S."/>
        </authorList>
    </citation>
    <scope>NUCLEOTIDE SEQUENCE</scope>
    <source>
        <strain evidence="5">F60SS</strain>
        <tissue evidence="5">Leaves</tissue>
    </source>
</reference>
<keyword evidence="6" id="KW-1185">Reference proteome</keyword>